<evidence type="ECO:0000313" key="4">
    <source>
        <dbReference type="Proteomes" id="UP000091857"/>
    </source>
</evidence>
<dbReference type="InterPro" id="IPR050796">
    <property type="entry name" value="SCF_F-box_component"/>
</dbReference>
<feature type="domain" description="F-box associated beta-propeller type 3" evidence="2">
    <location>
        <begin position="110"/>
        <end position="366"/>
    </location>
</feature>
<dbReference type="InterPro" id="IPR001810">
    <property type="entry name" value="F-box_dom"/>
</dbReference>
<protein>
    <submittedName>
        <fullName evidence="3">Uncharacterized protein</fullName>
    </submittedName>
</protein>
<dbReference type="PANTHER" id="PTHR31672">
    <property type="entry name" value="BNACNNG10540D PROTEIN"/>
    <property type="match status" value="1"/>
</dbReference>
<feature type="domain" description="F-box" evidence="1">
    <location>
        <begin position="3"/>
        <end position="39"/>
    </location>
</feature>
<dbReference type="Pfam" id="PF08268">
    <property type="entry name" value="FBA_3"/>
    <property type="match status" value="1"/>
</dbReference>
<organism evidence="3 4">
    <name type="scientific">Manihot esculenta</name>
    <name type="common">Cassava</name>
    <name type="synonym">Jatropha manihot</name>
    <dbReference type="NCBI Taxonomy" id="3983"/>
    <lineage>
        <taxon>Eukaryota</taxon>
        <taxon>Viridiplantae</taxon>
        <taxon>Streptophyta</taxon>
        <taxon>Embryophyta</taxon>
        <taxon>Tracheophyta</taxon>
        <taxon>Spermatophyta</taxon>
        <taxon>Magnoliopsida</taxon>
        <taxon>eudicotyledons</taxon>
        <taxon>Gunneridae</taxon>
        <taxon>Pentapetalae</taxon>
        <taxon>rosids</taxon>
        <taxon>fabids</taxon>
        <taxon>Malpighiales</taxon>
        <taxon>Euphorbiaceae</taxon>
        <taxon>Crotonoideae</taxon>
        <taxon>Manihoteae</taxon>
        <taxon>Manihot</taxon>
    </lineage>
</organism>
<dbReference type="Gramene" id="Manes.11G123900.1.v8.1">
    <property type="protein sequence ID" value="Manes.11G123900.1.v8.1.CDS.1"/>
    <property type="gene ID" value="Manes.11G123900.v8.1"/>
</dbReference>
<proteinExistence type="predicted"/>
<dbReference type="Pfam" id="PF00646">
    <property type="entry name" value="F-box"/>
    <property type="match status" value="1"/>
</dbReference>
<dbReference type="Proteomes" id="UP000091857">
    <property type="component" value="Chromosome 11"/>
</dbReference>
<comment type="caution">
    <text evidence="3">The sequence shown here is derived from an EMBL/GenBank/DDBJ whole genome shotgun (WGS) entry which is preliminary data.</text>
</comment>
<reference evidence="4" key="1">
    <citation type="journal article" date="2016" name="Nat. Biotechnol.">
        <title>Sequencing wild and cultivated cassava and related species reveals extensive interspecific hybridization and genetic diversity.</title>
        <authorList>
            <person name="Bredeson J.V."/>
            <person name="Lyons J.B."/>
            <person name="Prochnik S.E."/>
            <person name="Wu G.A."/>
            <person name="Ha C.M."/>
            <person name="Edsinger-Gonzales E."/>
            <person name="Grimwood J."/>
            <person name="Schmutz J."/>
            <person name="Rabbi I.Y."/>
            <person name="Egesi C."/>
            <person name="Nauluvula P."/>
            <person name="Lebot V."/>
            <person name="Ndunguru J."/>
            <person name="Mkamilo G."/>
            <person name="Bart R.S."/>
            <person name="Setter T.L."/>
            <person name="Gleadow R.M."/>
            <person name="Kulakow P."/>
            <person name="Ferguson M.E."/>
            <person name="Rounsley S."/>
            <person name="Rokhsar D.S."/>
        </authorList>
    </citation>
    <scope>NUCLEOTIDE SEQUENCE [LARGE SCALE GENOMIC DNA]</scope>
    <source>
        <strain evidence="4">cv. AM560-2</strain>
    </source>
</reference>
<evidence type="ECO:0000259" key="2">
    <source>
        <dbReference type="Pfam" id="PF08268"/>
    </source>
</evidence>
<accession>A0A2C9V0T9</accession>
<dbReference type="AlphaFoldDB" id="A0A2C9V0T9"/>
<dbReference type="NCBIfam" id="TIGR01640">
    <property type="entry name" value="F_box_assoc_1"/>
    <property type="match status" value="1"/>
</dbReference>
<evidence type="ECO:0000313" key="3">
    <source>
        <dbReference type="EMBL" id="OAY37722.1"/>
    </source>
</evidence>
<dbReference type="PANTHER" id="PTHR31672:SF13">
    <property type="entry name" value="F-BOX PROTEIN CPR30-LIKE"/>
    <property type="match status" value="1"/>
</dbReference>
<evidence type="ECO:0000259" key="1">
    <source>
        <dbReference type="Pfam" id="PF00646"/>
    </source>
</evidence>
<dbReference type="InterPro" id="IPR017451">
    <property type="entry name" value="F-box-assoc_interact_dom"/>
</dbReference>
<dbReference type="STRING" id="3983.A0A2C9V0T9"/>
<keyword evidence="4" id="KW-1185">Reference proteome</keyword>
<dbReference type="InterPro" id="IPR013187">
    <property type="entry name" value="F-box-assoc_dom_typ3"/>
</dbReference>
<dbReference type="OMA" id="NSWRTIK"/>
<gene>
    <name evidence="3" type="ORF">MANES_11G123900v8</name>
</gene>
<sequence>MNFNYDIFTEILFLLPIETLLRFRCLSKTCCSFIDSPEFINLHLNQSIKTSTSRSLIIHEIKPDGSIYGIDLDSSESDRCARELHRPNRSYFDTLLSYAYTVYDIWDRKFYGDVFGSCNGLLAMYNGQGIILWNPSTRKHRTLPRFWGRSHCEYELLRGFGYDAVNDEYKLIVLIQPHMDNNVRVVVYSLKANSLTRIKYLHNYSIIRKCNNRRSIGVLVGGSLHWVVELKGDTKGRVILAFDLVEEKIYELAIPDMNMNGHSYLHVEELGGSLAICGLAGDWIFEIWVMKEYGKMESWTKIFYKASASTHLNEIPCPYMKALCCLRTKAGDDVLLLYNYNGKSFFLYDMQQRSAEKLEIFGPSEQYKIICNRISASTCIRSLVPVN</sequence>
<name>A0A2C9V0T9_MANES</name>
<dbReference type="EMBL" id="CM004397">
    <property type="protein sequence ID" value="OAY37722.1"/>
    <property type="molecule type" value="Genomic_DNA"/>
</dbReference>